<accession>A0A0L0NGB9</accession>
<dbReference type="AlphaFoldDB" id="A0A0L0NGB9"/>
<dbReference type="PROSITE" id="PS51762">
    <property type="entry name" value="GH16_2"/>
    <property type="match status" value="1"/>
</dbReference>
<gene>
    <name evidence="3" type="ORF">TOPH_02536</name>
</gene>
<dbReference type="InterPro" id="IPR013320">
    <property type="entry name" value="ConA-like_dom_sf"/>
</dbReference>
<protein>
    <submittedName>
        <fullName evidence="3">Beta-glucanase</fullName>
    </submittedName>
</protein>
<dbReference type="Proteomes" id="UP000036947">
    <property type="component" value="Unassembled WGS sequence"/>
</dbReference>
<dbReference type="OrthoDB" id="25131at2759"/>
<feature type="domain" description="GH16" evidence="2">
    <location>
        <begin position="31"/>
        <end position="292"/>
    </location>
</feature>
<keyword evidence="1" id="KW-0732">Signal</keyword>
<feature type="chain" id="PRO_5012294430" evidence="1">
    <location>
        <begin position="16"/>
        <end position="362"/>
    </location>
</feature>
<dbReference type="EMBL" id="LFRF01000005">
    <property type="protein sequence ID" value="KND92800.1"/>
    <property type="molecule type" value="Genomic_DNA"/>
</dbReference>
<dbReference type="SUPFAM" id="SSF49899">
    <property type="entry name" value="Concanavalin A-like lectins/glucanases"/>
    <property type="match status" value="1"/>
</dbReference>
<feature type="signal peptide" evidence="1">
    <location>
        <begin position="1"/>
        <end position="15"/>
    </location>
</feature>
<evidence type="ECO:0000256" key="1">
    <source>
        <dbReference type="SAM" id="SignalP"/>
    </source>
</evidence>
<dbReference type="CDD" id="cd00413">
    <property type="entry name" value="Glyco_hydrolase_16"/>
    <property type="match status" value="1"/>
</dbReference>
<dbReference type="GO" id="GO:0004553">
    <property type="term" value="F:hydrolase activity, hydrolyzing O-glycosyl compounds"/>
    <property type="evidence" value="ECO:0007669"/>
    <property type="project" value="InterPro"/>
</dbReference>
<name>A0A0L0NGB9_TOLOC</name>
<dbReference type="Gene3D" id="2.60.120.200">
    <property type="match status" value="1"/>
</dbReference>
<evidence type="ECO:0000259" key="2">
    <source>
        <dbReference type="PROSITE" id="PS51762"/>
    </source>
</evidence>
<evidence type="ECO:0000313" key="3">
    <source>
        <dbReference type="EMBL" id="KND92800.1"/>
    </source>
</evidence>
<sequence length="362" mass="39347">MHLLIVLLAFTPCLAAAVCECGYSSKGPQEVDGPWLFTDVVESDFTKIANISQDKDWVRQQFNVSAKDGRGKYGKAFGLDNIASRPTASLVKGGPAAGLDLRVGTLLDNDAVPGAEIDSARMDMHWGSYRAGMKLTSTNGTCAAFFWVWLRTDGSHGDMYFNDTQEIDMEFLSREYTAGKQVYPVNLVIQSKQSMEAGYDASKTGTFQRVNLTFDPTDGFHEYRFDYLPGRVMFYADSEKLAEMKGDAIPSDAGHLILQHWSNGNPLWSGGPPTQDAFLTVNYVKAYFNSSDAKGNADWSKRCADTKSAVCTVADVTAGNASTGGQFFTDQGPKGSEVARYDAGRATMLMAVLAVVVIVTAL</sequence>
<keyword evidence="4" id="KW-1185">Reference proteome</keyword>
<dbReference type="InterPro" id="IPR000757">
    <property type="entry name" value="Beta-glucanase-like"/>
</dbReference>
<proteinExistence type="predicted"/>
<organism evidence="3 4">
    <name type="scientific">Tolypocladium ophioglossoides (strain CBS 100239)</name>
    <name type="common">Snaketongue truffleclub</name>
    <name type="synonym">Elaphocordyceps ophioglossoides</name>
    <dbReference type="NCBI Taxonomy" id="1163406"/>
    <lineage>
        <taxon>Eukaryota</taxon>
        <taxon>Fungi</taxon>
        <taxon>Dikarya</taxon>
        <taxon>Ascomycota</taxon>
        <taxon>Pezizomycotina</taxon>
        <taxon>Sordariomycetes</taxon>
        <taxon>Hypocreomycetidae</taxon>
        <taxon>Hypocreales</taxon>
        <taxon>Ophiocordycipitaceae</taxon>
        <taxon>Tolypocladium</taxon>
    </lineage>
</organism>
<dbReference type="Pfam" id="PF00722">
    <property type="entry name" value="Glyco_hydro_16"/>
    <property type="match status" value="1"/>
</dbReference>
<evidence type="ECO:0000313" key="4">
    <source>
        <dbReference type="Proteomes" id="UP000036947"/>
    </source>
</evidence>
<dbReference type="STRING" id="1163406.A0A0L0NGB9"/>
<comment type="caution">
    <text evidence="3">The sequence shown here is derived from an EMBL/GenBank/DDBJ whole genome shotgun (WGS) entry which is preliminary data.</text>
</comment>
<dbReference type="PANTHER" id="PTHR38121:SF5">
    <property type="entry name" value="GH16 DOMAIN-CONTAINING PROTEIN"/>
    <property type="match status" value="1"/>
</dbReference>
<dbReference type="GO" id="GO:0005975">
    <property type="term" value="P:carbohydrate metabolic process"/>
    <property type="evidence" value="ECO:0007669"/>
    <property type="project" value="InterPro"/>
</dbReference>
<dbReference type="PANTHER" id="PTHR38121">
    <property type="entry name" value="GH16 DOMAIN-CONTAINING PROTEIN"/>
    <property type="match status" value="1"/>
</dbReference>
<reference evidence="3 4" key="1">
    <citation type="journal article" date="2015" name="BMC Genomics">
        <title>The genome of the truffle-parasite Tolypocladium ophioglossoides and the evolution of antifungal peptaibiotics.</title>
        <authorList>
            <person name="Quandt C.A."/>
            <person name="Bushley K.E."/>
            <person name="Spatafora J.W."/>
        </authorList>
    </citation>
    <scope>NUCLEOTIDE SEQUENCE [LARGE SCALE GENOMIC DNA]</scope>
    <source>
        <strain evidence="3 4">CBS 100239</strain>
    </source>
</reference>